<name>A0A072UKU8_MEDTR</name>
<organism evidence="1 3">
    <name type="scientific">Medicago truncatula</name>
    <name type="common">Barrel medic</name>
    <name type="synonym">Medicago tribuloides</name>
    <dbReference type="NCBI Taxonomy" id="3880"/>
    <lineage>
        <taxon>Eukaryota</taxon>
        <taxon>Viridiplantae</taxon>
        <taxon>Streptophyta</taxon>
        <taxon>Embryophyta</taxon>
        <taxon>Tracheophyta</taxon>
        <taxon>Spermatophyta</taxon>
        <taxon>Magnoliopsida</taxon>
        <taxon>eudicotyledons</taxon>
        <taxon>Gunneridae</taxon>
        <taxon>Pentapetalae</taxon>
        <taxon>rosids</taxon>
        <taxon>fabids</taxon>
        <taxon>Fabales</taxon>
        <taxon>Fabaceae</taxon>
        <taxon>Papilionoideae</taxon>
        <taxon>50 kb inversion clade</taxon>
        <taxon>NPAAA clade</taxon>
        <taxon>Hologalegina</taxon>
        <taxon>IRL clade</taxon>
        <taxon>Trifolieae</taxon>
        <taxon>Medicago</taxon>
    </lineage>
</organism>
<dbReference type="Proteomes" id="UP000002051">
    <property type="component" value="Chromosome 4"/>
</dbReference>
<reference evidence="2" key="3">
    <citation type="submission" date="2015-04" db="UniProtKB">
        <authorList>
            <consortium name="EnsemblPlants"/>
        </authorList>
    </citation>
    <scope>IDENTIFICATION</scope>
    <source>
        <strain evidence="2">cv. Jemalong A17</strain>
    </source>
</reference>
<dbReference type="AlphaFoldDB" id="A0A072UKU8"/>
<protein>
    <submittedName>
        <fullName evidence="1 2">Uncharacterized protein</fullName>
    </submittedName>
</protein>
<gene>
    <name evidence="1" type="ordered locus">MTR_4g059020</name>
</gene>
<proteinExistence type="predicted"/>
<evidence type="ECO:0000313" key="2">
    <source>
        <dbReference type="EnsemblPlants" id="KEH30041"/>
    </source>
</evidence>
<dbReference type="EMBL" id="CM001220">
    <property type="protein sequence ID" value="KEH30041.1"/>
    <property type="molecule type" value="Genomic_DNA"/>
</dbReference>
<evidence type="ECO:0000313" key="1">
    <source>
        <dbReference type="EMBL" id="KEH30041.1"/>
    </source>
</evidence>
<reference evidence="1 3" key="2">
    <citation type="journal article" date="2014" name="BMC Genomics">
        <title>An improved genome release (version Mt4.0) for the model legume Medicago truncatula.</title>
        <authorList>
            <person name="Tang H."/>
            <person name="Krishnakumar V."/>
            <person name="Bidwell S."/>
            <person name="Rosen B."/>
            <person name="Chan A."/>
            <person name="Zhou S."/>
            <person name="Gentzbittel L."/>
            <person name="Childs K.L."/>
            <person name="Yandell M."/>
            <person name="Gundlach H."/>
            <person name="Mayer K.F."/>
            <person name="Schwartz D.C."/>
            <person name="Town C.D."/>
        </authorList>
    </citation>
    <scope>GENOME REANNOTATION</scope>
    <source>
        <strain evidence="1">A17</strain>
        <strain evidence="2 3">cv. Jemalong A17</strain>
    </source>
</reference>
<keyword evidence="3" id="KW-1185">Reference proteome</keyword>
<dbReference type="EnsemblPlants" id="KEH30041">
    <property type="protein sequence ID" value="KEH30041"/>
    <property type="gene ID" value="MTR_4g059020"/>
</dbReference>
<accession>A0A072UKU8</accession>
<reference evidence="1 3" key="1">
    <citation type="journal article" date="2011" name="Nature">
        <title>The Medicago genome provides insight into the evolution of rhizobial symbioses.</title>
        <authorList>
            <person name="Young N.D."/>
            <person name="Debelle F."/>
            <person name="Oldroyd G.E."/>
            <person name="Geurts R."/>
            <person name="Cannon S.B."/>
            <person name="Udvardi M.K."/>
            <person name="Benedito V.A."/>
            <person name="Mayer K.F."/>
            <person name="Gouzy J."/>
            <person name="Schoof H."/>
            <person name="Van de Peer Y."/>
            <person name="Proost S."/>
            <person name="Cook D.R."/>
            <person name="Meyers B.C."/>
            <person name="Spannagl M."/>
            <person name="Cheung F."/>
            <person name="De Mita S."/>
            <person name="Krishnakumar V."/>
            <person name="Gundlach H."/>
            <person name="Zhou S."/>
            <person name="Mudge J."/>
            <person name="Bharti A.K."/>
            <person name="Murray J.D."/>
            <person name="Naoumkina M.A."/>
            <person name="Rosen B."/>
            <person name="Silverstein K.A."/>
            <person name="Tang H."/>
            <person name="Rombauts S."/>
            <person name="Zhao P.X."/>
            <person name="Zhou P."/>
            <person name="Barbe V."/>
            <person name="Bardou P."/>
            <person name="Bechner M."/>
            <person name="Bellec A."/>
            <person name="Berger A."/>
            <person name="Berges H."/>
            <person name="Bidwell S."/>
            <person name="Bisseling T."/>
            <person name="Choisne N."/>
            <person name="Couloux A."/>
            <person name="Denny R."/>
            <person name="Deshpande S."/>
            <person name="Dai X."/>
            <person name="Doyle J.J."/>
            <person name="Dudez A.M."/>
            <person name="Farmer A.D."/>
            <person name="Fouteau S."/>
            <person name="Franken C."/>
            <person name="Gibelin C."/>
            <person name="Gish J."/>
            <person name="Goldstein S."/>
            <person name="Gonzalez A.J."/>
            <person name="Green P.J."/>
            <person name="Hallab A."/>
            <person name="Hartog M."/>
            <person name="Hua A."/>
            <person name="Humphray S.J."/>
            <person name="Jeong D.H."/>
            <person name="Jing Y."/>
            <person name="Jocker A."/>
            <person name="Kenton S.M."/>
            <person name="Kim D.J."/>
            <person name="Klee K."/>
            <person name="Lai H."/>
            <person name="Lang C."/>
            <person name="Lin S."/>
            <person name="Macmil S.L."/>
            <person name="Magdelenat G."/>
            <person name="Matthews L."/>
            <person name="McCorrison J."/>
            <person name="Monaghan E.L."/>
            <person name="Mun J.H."/>
            <person name="Najar F.Z."/>
            <person name="Nicholson C."/>
            <person name="Noirot C."/>
            <person name="O'Bleness M."/>
            <person name="Paule C.R."/>
            <person name="Poulain J."/>
            <person name="Prion F."/>
            <person name="Qin B."/>
            <person name="Qu C."/>
            <person name="Retzel E.F."/>
            <person name="Riddle C."/>
            <person name="Sallet E."/>
            <person name="Samain S."/>
            <person name="Samson N."/>
            <person name="Sanders I."/>
            <person name="Saurat O."/>
            <person name="Scarpelli C."/>
            <person name="Schiex T."/>
            <person name="Segurens B."/>
            <person name="Severin A.J."/>
            <person name="Sherrier D.J."/>
            <person name="Shi R."/>
            <person name="Sims S."/>
            <person name="Singer S.R."/>
            <person name="Sinharoy S."/>
            <person name="Sterck L."/>
            <person name="Viollet A."/>
            <person name="Wang B.B."/>
            <person name="Wang K."/>
            <person name="Wang M."/>
            <person name="Wang X."/>
            <person name="Warfsmann J."/>
            <person name="Weissenbach J."/>
            <person name="White D.D."/>
            <person name="White J.D."/>
            <person name="Wiley G.B."/>
            <person name="Wincker P."/>
            <person name="Xing Y."/>
            <person name="Yang L."/>
            <person name="Yao Z."/>
            <person name="Ying F."/>
            <person name="Zhai J."/>
            <person name="Zhou L."/>
            <person name="Zuber A."/>
            <person name="Denarie J."/>
            <person name="Dixon R.A."/>
            <person name="May G.D."/>
            <person name="Schwartz D.C."/>
            <person name="Rogers J."/>
            <person name="Quetier F."/>
            <person name="Town C.D."/>
            <person name="Roe B.A."/>
        </authorList>
    </citation>
    <scope>NUCLEOTIDE SEQUENCE [LARGE SCALE GENOMIC DNA]</scope>
    <source>
        <strain evidence="1">A17</strain>
        <strain evidence="2 3">cv. Jemalong A17</strain>
    </source>
</reference>
<sequence length="180" mass="19879">MRIQSLFSNPVTDNIFDLCSHISTIIGLNIVQIFQMFDGWWMIKEVVAMEVSLFGGGGSGGGRVVRRRSRLGVDTTNRSGLLLWLSQAGKMEVVDDFGGRVMVVCDGIRLRHDGSEVVIEQTGLESRGEGLGTPRCGDPYGRERQITKIWVDLPPLNQGETLVWVNESMLSSEREGPPSL</sequence>
<evidence type="ECO:0000313" key="3">
    <source>
        <dbReference type="Proteomes" id="UP000002051"/>
    </source>
</evidence>
<dbReference type="HOGENOM" id="CLU_1498463_0_0_1"/>